<dbReference type="EMBL" id="BSPO01000002">
    <property type="protein sequence ID" value="GLS82685.1"/>
    <property type="molecule type" value="Genomic_DNA"/>
</dbReference>
<dbReference type="InterPro" id="IPR036458">
    <property type="entry name" value="Na:dicarbo_symporter_sf"/>
</dbReference>
<dbReference type="Proteomes" id="UP001157439">
    <property type="component" value="Unassembled WGS sequence"/>
</dbReference>
<dbReference type="AlphaFoldDB" id="A0AA37WXM0"/>
<feature type="transmembrane region" description="Helical" evidence="6">
    <location>
        <begin position="302"/>
        <end position="322"/>
    </location>
</feature>
<dbReference type="GO" id="GO:0005295">
    <property type="term" value="F:neutral L-amino acid:sodium symporter activity"/>
    <property type="evidence" value="ECO:0007669"/>
    <property type="project" value="TreeGrafter"/>
</dbReference>
<feature type="transmembrane region" description="Helical" evidence="6">
    <location>
        <begin position="36"/>
        <end position="59"/>
    </location>
</feature>
<name>A0AA37WXM0_9GAMM</name>
<dbReference type="InterPro" id="IPR001991">
    <property type="entry name" value="Na-dicarboxylate_symporter"/>
</dbReference>
<evidence type="ECO:0000256" key="6">
    <source>
        <dbReference type="SAM" id="Phobius"/>
    </source>
</evidence>
<keyword evidence="8" id="KW-1185">Reference proteome</keyword>
<evidence type="ECO:0000256" key="4">
    <source>
        <dbReference type="ARBA" id="ARBA00022989"/>
    </source>
</evidence>
<evidence type="ECO:0000256" key="5">
    <source>
        <dbReference type="ARBA" id="ARBA00023136"/>
    </source>
</evidence>
<keyword evidence="4 6" id="KW-1133">Transmembrane helix</keyword>
<gene>
    <name evidence="7" type="ORF">GCM10007894_06620</name>
</gene>
<dbReference type="GO" id="GO:0005886">
    <property type="term" value="C:plasma membrane"/>
    <property type="evidence" value="ECO:0007669"/>
    <property type="project" value="TreeGrafter"/>
</dbReference>
<evidence type="ECO:0000313" key="8">
    <source>
        <dbReference type="Proteomes" id="UP001157439"/>
    </source>
</evidence>
<evidence type="ECO:0000256" key="2">
    <source>
        <dbReference type="ARBA" id="ARBA00022448"/>
    </source>
</evidence>
<feature type="transmembrane region" description="Helical" evidence="6">
    <location>
        <begin position="71"/>
        <end position="93"/>
    </location>
</feature>
<feature type="transmembrane region" description="Helical" evidence="6">
    <location>
        <begin position="190"/>
        <end position="214"/>
    </location>
</feature>
<keyword evidence="2" id="KW-0813">Transport</keyword>
<comment type="subcellular location">
    <subcellularLocation>
        <location evidence="1">Membrane</location>
        <topology evidence="1">Multi-pass membrane protein</topology>
    </subcellularLocation>
</comment>
<sequence>MNLIVKLLAGIGSGILVGLFAPDFLIRILLTAQTLIGQLIGFTIPLIIFFFIGSGIASMPANGKGLLSKTVAVAYSSTIFAGLVAFFVAITAVPSLTTELTVNDAQPHQLSSFIEIDVPAIFGVMSALALAFVFGIGASILKKTVLIDALESGKDVIDLLLRRVIVPILPLYISGVFADMAASGTVFDTLQTFGVVLIIALILHWAYISLLYLVTGLANGKSPLSLLKTMMPAYVTALGTMSSAATIPVSLRQVKANGVTPEVANVTVPLCASIHLAGSTITIVTCAMAVMHLSPELSLPSFADALPFIMMLGIVMIAAPGAPGGAVMSALGLLSGMMGFGEAAVGLMIALYLAQDSFGTACNVTCDGALSVWVDRWNQPN</sequence>
<dbReference type="Pfam" id="PF00375">
    <property type="entry name" value="SDF"/>
    <property type="match status" value="1"/>
</dbReference>
<feature type="transmembrane region" description="Helical" evidence="6">
    <location>
        <begin position="267"/>
        <end position="290"/>
    </location>
</feature>
<feature type="transmembrane region" description="Helical" evidence="6">
    <location>
        <begin position="120"/>
        <end position="140"/>
    </location>
</feature>
<accession>A0AA37WXM0</accession>
<dbReference type="GO" id="GO:0032329">
    <property type="term" value="P:serine transport"/>
    <property type="evidence" value="ECO:0007669"/>
    <property type="project" value="TreeGrafter"/>
</dbReference>
<feature type="transmembrane region" description="Helical" evidence="6">
    <location>
        <begin position="328"/>
        <end position="353"/>
    </location>
</feature>
<comment type="caution">
    <text evidence="7">The sequence shown here is derived from an EMBL/GenBank/DDBJ whole genome shotgun (WGS) entry which is preliminary data.</text>
</comment>
<evidence type="ECO:0000256" key="3">
    <source>
        <dbReference type="ARBA" id="ARBA00022692"/>
    </source>
</evidence>
<evidence type="ECO:0000256" key="1">
    <source>
        <dbReference type="ARBA" id="ARBA00004141"/>
    </source>
</evidence>
<keyword evidence="5 6" id="KW-0472">Membrane</keyword>
<protein>
    <submittedName>
        <fullName evidence="7">Sodium:glutamate symporter</fullName>
    </submittedName>
</protein>
<feature type="transmembrane region" description="Helical" evidence="6">
    <location>
        <begin position="7"/>
        <end position="30"/>
    </location>
</feature>
<dbReference type="PANTHER" id="PTHR42865">
    <property type="entry name" value="PROTON/GLUTAMATE-ASPARTATE SYMPORTER"/>
    <property type="match status" value="1"/>
</dbReference>
<keyword evidence="3 6" id="KW-0812">Transmembrane</keyword>
<dbReference type="SUPFAM" id="SSF118215">
    <property type="entry name" value="Proton glutamate symport protein"/>
    <property type="match status" value="1"/>
</dbReference>
<evidence type="ECO:0000313" key="7">
    <source>
        <dbReference type="EMBL" id="GLS82685.1"/>
    </source>
</evidence>
<organism evidence="7 8">
    <name type="scientific">Paraferrimonas haliotis</name>
    <dbReference type="NCBI Taxonomy" id="2013866"/>
    <lineage>
        <taxon>Bacteria</taxon>
        <taxon>Pseudomonadati</taxon>
        <taxon>Pseudomonadota</taxon>
        <taxon>Gammaproteobacteria</taxon>
        <taxon>Alteromonadales</taxon>
        <taxon>Ferrimonadaceae</taxon>
        <taxon>Paraferrimonas</taxon>
    </lineage>
</organism>
<dbReference type="RefSeq" id="WP_095498894.1">
    <property type="nucleotide sequence ID" value="NZ_BSPO01000002.1"/>
</dbReference>
<dbReference type="PANTHER" id="PTHR42865:SF8">
    <property type="entry name" value="SERINE_THREONINE TRANSPORTER SSTT"/>
    <property type="match status" value="1"/>
</dbReference>
<proteinExistence type="predicted"/>
<reference evidence="7 8" key="1">
    <citation type="journal article" date="2014" name="Int. J. Syst. Evol. Microbiol.">
        <title>Complete genome sequence of Corynebacterium casei LMG S-19264T (=DSM 44701T), isolated from a smear-ripened cheese.</title>
        <authorList>
            <consortium name="US DOE Joint Genome Institute (JGI-PGF)"/>
            <person name="Walter F."/>
            <person name="Albersmeier A."/>
            <person name="Kalinowski J."/>
            <person name="Ruckert C."/>
        </authorList>
    </citation>
    <scope>NUCLEOTIDE SEQUENCE [LARGE SCALE GENOMIC DNA]</scope>
    <source>
        <strain evidence="7 8">NBRC 112785</strain>
    </source>
</reference>
<dbReference type="Gene3D" id="1.10.3860.10">
    <property type="entry name" value="Sodium:dicarboxylate symporter"/>
    <property type="match status" value="1"/>
</dbReference>
<feature type="transmembrane region" description="Helical" evidence="6">
    <location>
        <begin position="226"/>
        <end position="247"/>
    </location>
</feature>